<accession>A0A2M4DCF8</accession>
<reference evidence="2" key="1">
    <citation type="submission" date="2018-01" db="EMBL/GenBank/DDBJ databases">
        <title>An insight into the sialome of Amazonian anophelines.</title>
        <authorList>
            <person name="Ribeiro J.M."/>
            <person name="Scarpassa V."/>
            <person name="Calvo E."/>
        </authorList>
    </citation>
    <scope>NUCLEOTIDE SEQUENCE</scope>
</reference>
<dbReference type="AlphaFoldDB" id="A0A2M4DCF8"/>
<evidence type="ECO:0000256" key="1">
    <source>
        <dbReference type="SAM" id="SignalP"/>
    </source>
</evidence>
<feature type="chain" id="PRO_5014688879" evidence="1">
    <location>
        <begin position="21"/>
        <end position="66"/>
    </location>
</feature>
<protein>
    <submittedName>
        <fullName evidence="2">Putative secreted protein</fullName>
    </submittedName>
</protein>
<feature type="signal peptide" evidence="1">
    <location>
        <begin position="1"/>
        <end position="20"/>
    </location>
</feature>
<name>A0A2M4DCF8_ANODA</name>
<sequence length="66" mass="7953">MTRAIWRLWLFVFFFQSSPAQIHRKFQPKPVTLQFSDCSEIASRSDVCMNSNELVVLHLRWLRNRN</sequence>
<evidence type="ECO:0000313" key="2">
    <source>
        <dbReference type="EMBL" id="MBW75274.1"/>
    </source>
</evidence>
<keyword evidence="1" id="KW-0732">Signal</keyword>
<organism evidence="2">
    <name type="scientific">Anopheles darlingi</name>
    <name type="common">Mosquito</name>
    <dbReference type="NCBI Taxonomy" id="43151"/>
    <lineage>
        <taxon>Eukaryota</taxon>
        <taxon>Metazoa</taxon>
        <taxon>Ecdysozoa</taxon>
        <taxon>Arthropoda</taxon>
        <taxon>Hexapoda</taxon>
        <taxon>Insecta</taxon>
        <taxon>Pterygota</taxon>
        <taxon>Neoptera</taxon>
        <taxon>Endopterygota</taxon>
        <taxon>Diptera</taxon>
        <taxon>Nematocera</taxon>
        <taxon>Culicoidea</taxon>
        <taxon>Culicidae</taxon>
        <taxon>Anophelinae</taxon>
        <taxon>Anopheles</taxon>
    </lineage>
</organism>
<dbReference type="EMBL" id="GGFL01011096">
    <property type="protein sequence ID" value="MBW75274.1"/>
    <property type="molecule type" value="Transcribed_RNA"/>
</dbReference>
<proteinExistence type="predicted"/>